<keyword evidence="3" id="KW-1185">Reference proteome</keyword>
<name>A0A0M4M2Z2_9HYPH</name>
<evidence type="ECO:0000313" key="3">
    <source>
        <dbReference type="Proteomes" id="UP000057213"/>
    </source>
</evidence>
<organism evidence="2 3">
    <name type="scientific">Bartonella ancashensis</name>
    <dbReference type="NCBI Taxonomy" id="1318743"/>
    <lineage>
        <taxon>Bacteria</taxon>
        <taxon>Pseudomonadati</taxon>
        <taxon>Pseudomonadota</taxon>
        <taxon>Alphaproteobacteria</taxon>
        <taxon>Hyphomicrobiales</taxon>
        <taxon>Bartonellaceae</taxon>
        <taxon>Bartonella</taxon>
    </lineage>
</organism>
<dbReference type="EMBL" id="CP010401">
    <property type="protein sequence ID" value="ALE03312.1"/>
    <property type="molecule type" value="Genomic_DNA"/>
</dbReference>
<dbReference type="Gene3D" id="3.30.2010.10">
    <property type="entry name" value="Metalloproteases ('zincins'), catalytic domain"/>
    <property type="match status" value="1"/>
</dbReference>
<dbReference type="PATRIC" id="fig|1318743.3.peg.509"/>
<gene>
    <name evidence="2" type="ORF">PU02_0498</name>
</gene>
<protein>
    <submittedName>
        <fullName evidence="2">Zinc metallopeptidase</fullName>
    </submittedName>
</protein>
<reference evidence="2 3" key="1">
    <citation type="journal article" date="2015" name="Genome Announc.">
        <title>Complete Genome Sequence of Bartonella ancashensis Strain 20.00, Isolated from the Blood of a Patient with Verruga Peruana.</title>
        <authorList>
            <person name="Hang J."/>
            <person name="Mullins K.E."/>
            <person name="Clifford R.J."/>
            <person name="Onmus-Leone F."/>
            <person name="Yang Y."/>
            <person name="Jiang J."/>
            <person name="Leguia M."/>
            <person name="Kasper M.R."/>
            <person name="Maguina C."/>
            <person name="Lesho E.P."/>
            <person name="Jarman R.G."/>
            <person name="Richards A.L."/>
            <person name="Blazes D."/>
        </authorList>
    </citation>
    <scope>NUCLEOTIDE SEQUENCE [LARGE SCALE GENOMIC DNA]</scope>
    <source>
        <strain evidence="2 3">20.00</strain>
    </source>
</reference>
<dbReference type="OrthoDB" id="9795402at2"/>
<sequence length="242" mass="28315">MAVYEQSFIFADYVVPLRVKEHRHARRLTLRVDANGEKIGLTVPPTINRCVVQRFIETHRPWIEERLTHIFESCENFHLKEGTRIPLLGVSHVIKHREGRGIAEIVLGDIGQEPQIVVYGQLAHLPRRVMDILKKQAEIVITPLVAHYAHKIKRKVKLVRYRDTKSRWGSCAVGGHLSFSWRLVMAPKEVIEYVVAHEVAHLIEMNHGIKFWDLCKRLCPEYKIHQDWLRKNGHLLQKINFR</sequence>
<dbReference type="KEGG" id="banc:PU02_0498"/>
<dbReference type="RefSeq" id="WP_053943909.1">
    <property type="nucleotide sequence ID" value="NZ_CP010401.1"/>
</dbReference>
<proteinExistence type="predicted"/>
<dbReference type="InterPro" id="IPR053136">
    <property type="entry name" value="UTP_pyrophosphatase-like"/>
</dbReference>
<dbReference type="AlphaFoldDB" id="A0A0M4M2Z2"/>
<dbReference type="STRING" id="1318743.PU02_0498"/>
<dbReference type="Pfam" id="PF01863">
    <property type="entry name" value="YgjP-like"/>
    <property type="match status" value="1"/>
</dbReference>
<evidence type="ECO:0000259" key="1">
    <source>
        <dbReference type="Pfam" id="PF01863"/>
    </source>
</evidence>
<feature type="domain" description="YgjP-like metallopeptidase" evidence="1">
    <location>
        <begin position="26"/>
        <end position="231"/>
    </location>
</feature>
<dbReference type="PANTHER" id="PTHR30399:SF1">
    <property type="entry name" value="UTP PYROPHOSPHATASE"/>
    <property type="match status" value="1"/>
</dbReference>
<evidence type="ECO:0000313" key="2">
    <source>
        <dbReference type="EMBL" id="ALE03312.1"/>
    </source>
</evidence>
<accession>A0A0M4M2Z2</accession>
<dbReference type="InterPro" id="IPR002725">
    <property type="entry name" value="YgjP-like_metallopeptidase"/>
</dbReference>
<dbReference type="PANTHER" id="PTHR30399">
    <property type="entry name" value="UNCHARACTERIZED PROTEIN YGJP"/>
    <property type="match status" value="1"/>
</dbReference>
<dbReference type="Proteomes" id="UP000057213">
    <property type="component" value="Chromosome"/>
</dbReference>
<dbReference type="CDD" id="cd07344">
    <property type="entry name" value="M48_yhfN_like"/>
    <property type="match status" value="1"/>
</dbReference>